<proteinExistence type="predicted"/>
<name>A0A259TX75_9BACT</name>
<keyword evidence="1" id="KW-0732">Signal</keyword>
<dbReference type="Proteomes" id="UP000216446">
    <property type="component" value="Unassembled WGS sequence"/>
</dbReference>
<sequence>MLRSLFLLAALGLASGPALAQASNDYGSAYSRFALGQRYDFSTSQAEAMGLAGVAIRSGIYNGLANPALGADQSLTTFTASAGVRGVRSTDAADATSEATAGDLGLVQLGIPLYPGRTGLTLAYRPYSRVDYRAAEEGEIAIDGDEPTPYRANLEGQGGLQRLSIGIGTRIGDVLTVGASAEALVGTVEYLQRTEFPEGGSAFLETRESLSTRMYGFTGTFGAAASLRNLGREADALTLSAAFTLPTKLNASRSSLLGANLDRDTLSTQSDGDVTVPLTARGGISYQYSPKFLVATDVVYEPWQDFESDFAFGGYDASGASDLRSRWRVGAGLEWVPGGGERNASYFQRVNYRLGAYTETGFMSPEAQDVMTYALTGGLSLPTRVAGARVDLGFEVGTRGETEGVLVRDRFWRGTFTFNFGERWFIRRRLG</sequence>
<evidence type="ECO:0000313" key="2">
    <source>
        <dbReference type="EMBL" id="OZC02365.1"/>
    </source>
</evidence>
<comment type="caution">
    <text evidence="2">The sequence shown here is derived from an EMBL/GenBank/DDBJ whole genome shotgun (WGS) entry which is preliminary data.</text>
</comment>
<protein>
    <recommendedName>
        <fullName evidence="4">Outer membrane protein beta-barrel domain-containing protein</fullName>
    </recommendedName>
</protein>
<evidence type="ECO:0000256" key="1">
    <source>
        <dbReference type="SAM" id="SignalP"/>
    </source>
</evidence>
<dbReference type="OrthoDB" id="1491239at2"/>
<evidence type="ECO:0008006" key="4">
    <source>
        <dbReference type="Google" id="ProtNLM"/>
    </source>
</evidence>
<reference evidence="2 3" key="1">
    <citation type="submission" date="2016-11" db="EMBL/GenBank/DDBJ databases">
        <title>Study of marine rhodopsin-containing bacteria.</title>
        <authorList>
            <person name="Yoshizawa S."/>
            <person name="Kumagai Y."/>
            <person name="Kogure K."/>
        </authorList>
    </citation>
    <scope>NUCLEOTIDE SEQUENCE [LARGE SCALE GENOMIC DNA]</scope>
    <source>
        <strain evidence="2 3">SG-29</strain>
    </source>
</reference>
<feature type="signal peptide" evidence="1">
    <location>
        <begin position="1"/>
        <end position="20"/>
    </location>
</feature>
<dbReference type="InParanoid" id="A0A259TX75"/>
<keyword evidence="3" id="KW-1185">Reference proteome</keyword>
<organism evidence="2 3">
    <name type="scientific">Rubricoccus marinus</name>
    <dbReference type="NCBI Taxonomy" id="716817"/>
    <lineage>
        <taxon>Bacteria</taxon>
        <taxon>Pseudomonadati</taxon>
        <taxon>Rhodothermota</taxon>
        <taxon>Rhodothermia</taxon>
        <taxon>Rhodothermales</taxon>
        <taxon>Rubricoccaceae</taxon>
        <taxon>Rubricoccus</taxon>
    </lineage>
</organism>
<dbReference type="RefSeq" id="WP_094546542.1">
    <property type="nucleotide sequence ID" value="NZ_MQWB01000001.1"/>
</dbReference>
<dbReference type="EMBL" id="MQWB01000001">
    <property type="protein sequence ID" value="OZC02365.1"/>
    <property type="molecule type" value="Genomic_DNA"/>
</dbReference>
<dbReference type="AlphaFoldDB" id="A0A259TX75"/>
<gene>
    <name evidence="2" type="ORF">BSZ36_04860</name>
</gene>
<dbReference type="Gene3D" id="2.40.160.60">
    <property type="entry name" value="Outer membrane protein transport protein (OMPP1/FadL/TodX)"/>
    <property type="match status" value="1"/>
</dbReference>
<feature type="chain" id="PRO_5012740206" description="Outer membrane protein beta-barrel domain-containing protein" evidence="1">
    <location>
        <begin position="21"/>
        <end position="431"/>
    </location>
</feature>
<evidence type="ECO:0000313" key="3">
    <source>
        <dbReference type="Proteomes" id="UP000216446"/>
    </source>
</evidence>
<accession>A0A259TX75</accession>